<dbReference type="GO" id="GO:0033540">
    <property type="term" value="P:fatty acid beta-oxidation using acyl-CoA oxidase"/>
    <property type="evidence" value="ECO:0007669"/>
    <property type="project" value="TreeGrafter"/>
</dbReference>
<dbReference type="InterPro" id="IPR002655">
    <property type="entry name" value="Acyl-CoA_oxidase_C"/>
</dbReference>
<evidence type="ECO:0000256" key="6">
    <source>
        <dbReference type="ARBA" id="ARBA00022827"/>
    </source>
</evidence>
<keyword evidence="7" id="KW-0276">Fatty acid metabolism</keyword>
<proteinExistence type="inferred from homology"/>
<dbReference type="PANTHER" id="PTHR10909">
    <property type="entry name" value="ELECTRON TRANSPORT OXIDOREDUCTASE"/>
    <property type="match status" value="1"/>
</dbReference>
<evidence type="ECO:0000256" key="9">
    <source>
        <dbReference type="ARBA" id="ARBA00023098"/>
    </source>
</evidence>
<evidence type="ECO:0000313" key="13">
    <source>
        <dbReference type="Proteomes" id="UP000249218"/>
    </source>
</evidence>
<keyword evidence="13" id="KW-1185">Reference proteome</keyword>
<dbReference type="PANTHER" id="PTHR10909:SF250">
    <property type="entry name" value="PEROXISOMAL ACYL-COENZYME A OXIDASE 1"/>
    <property type="match status" value="1"/>
</dbReference>
<name>A0A2W1BG24_HELAM</name>
<dbReference type="OrthoDB" id="538336at2759"/>
<dbReference type="GO" id="GO:0005777">
    <property type="term" value="C:peroxisome"/>
    <property type="evidence" value="ECO:0007669"/>
    <property type="project" value="UniProtKB-SubCell"/>
</dbReference>
<evidence type="ECO:0000313" key="12">
    <source>
        <dbReference type="EMBL" id="PZC74069.1"/>
    </source>
</evidence>
<accession>A0A2W1BG24</accession>
<evidence type="ECO:0000256" key="2">
    <source>
        <dbReference type="ARBA" id="ARBA00004275"/>
    </source>
</evidence>
<comment type="cofactor">
    <cofactor evidence="1">
        <name>FAD</name>
        <dbReference type="ChEBI" id="CHEBI:57692"/>
    </cofactor>
</comment>
<dbReference type="Pfam" id="PF01756">
    <property type="entry name" value="ACOX"/>
    <property type="match status" value="1"/>
</dbReference>
<evidence type="ECO:0000256" key="7">
    <source>
        <dbReference type="ARBA" id="ARBA00022832"/>
    </source>
</evidence>
<keyword evidence="10" id="KW-0576">Peroxisome</keyword>
<keyword evidence="5" id="KW-0285">Flavoprotein</keyword>
<evidence type="ECO:0000256" key="8">
    <source>
        <dbReference type="ARBA" id="ARBA00023002"/>
    </source>
</evidence>
<dbReference type="InterPro" id="IPR012258">
    <property type="entry name" value="Acyl-CoA_oxidase"/>
</dbReference>
<keyword evidence="9" id="KW-0443">Lipid metabolism</keyword>
<keyword evidence="8" id="KW-0560">Oxidoreductase</keyword>
<protein>
    <recommendedName>
        <fullName evidence="11">Acyl-CoA oxidase C-terminal domain-containing protein</fullName>
    </recommendedName>
</protein>
<evidence type="ECO:0000256" key="1">
    <source>
        <dbReference type="ARBA" id="ARBA00001974"/>
    </source>
</evidence>
<evidence type="ECO:0000256" key="10">
    <source>
        <dbReference type="ARBA" id="ARBA00023140"/>
    </source>
</evidence>
<evidence type="ECO:0000256" key="5">
    <source>
        <dbReference type="ARBA" id="ARBA00022630"/>
    </source>
</evidence>
<dbReference type="InterPro" id="IPR036250">
    <property type="entry name" value="AcylCo_DH-like_C"/>
</dbReference>
<comment type="similarity">
    <text evidence="4">Belongs to the acyl-CoA oxidase family.</text>
</comment>
<dbReference type="Proteomes" id="UP000249218">
    <property type="component" value="Unassembled WGS sequence"/>
</dbReference>
<evidence type="ECO:0000256" key="4">
    <source>
        <dbReference type="ARBA" id="ARBA00006288"/>
    </source>
</evidence>
<evidence type="ECO:0000256" key="3">
    <source>
        <dbReference type="ARBA" id="ARBA00004846"/>
    </source>
</evidence>
<dbReference type="GO" id="GO:0055088">
    <property type="term" value="P:lipid homeostasis"/>
    <property type="evidence" value="ECO:0007669"/>
    <property type="project" value="TreeGrafter"/>
</dbReference>
<comment type="subcellular location">
    <subcellularLocation>
        <location evidence="2">Peroxisome</location>
    </subcellularLocation>
</comment>
<comment type="pathway">
    <text evidence="3">Lipid metabolism; peroxisomal fatty acid beta-oxidation.</text>
</comment>
<dbReference type="Gene3D" id="1.20.140.10">
    <property type="entry name" value="Butyryl-CoA Dehydrogenase, subunit A, domain 3"/>
    <property type="match status" value="1"/>
</dbReference>
<feature type="domain" description="Acyl-CoA oxidase C-terminal" evidence="11">
    <location>
        <begin position="3"/>
        <end position="171"/>
    </location>
</feature>
<organism evidence="12 13">
    <name type="scientific">Helicoverpa armigera</name>
    <name type="common">Cotton bollworm</name>
    <name type="synonym">Heliothis armigera</name>
    <dbReference type="NCBI Taxonomy" id="29058"/>
    <lineage>
        <taxon>Eukaryota</taxon>
        <taxon>Metazoa</taxon>
        <taxon>Ecdysozoa</taxon>
        <taxon>Arthropoda</taxon>
        <taxon>Hexapoda</taxon>
        <taxon>Insecta</taxon>
        <taxon>Pterygota</taxon>
        <taxon>Neoptera</taxon>
        <taxon>Endopterygota</taxon>
        <taxon>Lepidoptera</taxon>
        <taxon>Glossata</taxon>
        <taxon>Ditrysia</taxon>
        <taxon>Noctuoidea</taxon>
        <taxon>Noctuidae</taxon>
        <taxon>Heliothinae</taxon>
        <taxon>Helicoverpa</taxon>
    </lineage>
</organism>
<dbReference type="FunFam" id="1.20.140.10:FF:000013">
    <property type="entry name" value="Acyl-coenzyme A oxidase"/>
    <property type="match status" value="1"/>
</dbReference>
<dbReference type="EMBL" id="KZ150070">
    <property type="protein sequence ID" value="PZC74069.1"/>
    <property type="molecule type" value="Genomic_DNA"/>
</dbReference>
<gene>
    <name evidence="12" type="primary">HaOG208386</name>
    <name evidence="12" type="ORF">B5X24_HaOG208386</name>
</gene>
<dbReference type="SUPFAM" id="SSF47203">
    <property type="entry name" value="Acyl-CoA dehydrogenase C-terminal domain-like"/>
    <property type="match status" value="1"/>
</dbReference>
<evidence type="ECO:0000259" key="11">
    <source>
        <dbReference type="Pfam" id="PF01756"/>
    </source>
</evidence>
<dbReference type="GO" id="GO:0005504">
    <property type="term" value="F:fatty acid binding"/>
    <property type="evidence" value="ECO:0007669"/>
    <property type="project" value="TreeGrafter"/>
</dbReference>
<dbReference type="AlphaFoldDB" id="A0A2W1BG24"/>
<sequence length="174" mass="19854">MKKISWCVESMTNKIMSGMSQEDAWNTISIQLVSAAESHCRAIVISTFHEDMTRAMKTMSPQLAEVMGQLIELYAVFWALERVGDLLQYTSISNTDVVNLRTRYEQLLRQIRPNAVGLVDAFDIIDELLQSTLGAYDGRVYERLMEEALKSPLNAEPVNQSFHKYLKPFMQGKL</sequence>
<reference evidence="12 13" key="1">
    <citation type="journal article" date="2017" name="BMC Biol.">
        <title>Genomic innovations, transcriptional plasticity and gene loss underlying the evolution and divergence of two highly polyphagous and invasive Helicoverpa pest species.</title>
        <authorList>
            <person name="Pearce S.L."/>
            <person name="Clarke D.F."/>
            <person name="East P.D."/>
            <person name="Elfekih S."/>
            <person name="Gordon K.H."/>
            <person name="Jermiin L.S."/>
            <person name="McGaughran A."/>
            <person name="Oakeshott J.G."/>
            <person name="Papanikolaou A."/>
            <person name="Perera O.P."/>
            <person name="Rane R.V."/>
            <person name="Richards S."/>
            <person name="Tay W.T."/>
            <person name="Walsh T.K."/>
            <person name="Anderson A."/>
            <person name="Anderson C.J."/>
            <person name="Asgari S."/>
            <person name="Board P.G."/>
            <person name="Bretschneider A."/>
            <person name="Campbell P.M."/>
            <person name="Chertemps T."/>
            <person name="Christeller J.T."/>
            <person name="Coppin C.W."/>
            <person name="Downes S.J."/>
            <person name="Duan G."/>
            <person name="Farnsworth C.A."/>
            <person name="Good R.T."/>
            <person name="Han L.B."/>
            <person name="Han Y.C."/>
            <person name="Hatje K."/>
            <person name="Horne I."/>
            <person name="Huang Y.P."/>
            <person name="Hughes D.S."/>
            <person name="Jacquin-Joly E."/>
            <person name="James W."/>
            <person name="Jhangiani S."/>
            <person name="Kollmar M."/>
            <person name="Kuwar S.S."/>
            <person name="Li S."/>
            <person name="Liu N.Y."/>
            <person name="Maibeche M.T."/>
            <person name="Miller J.R."/>
            <person name="Montagne N."/>
            <person name="Perry T."/>
            <person name="Qu J."/>
            <person name="Song S.V."/>
            <person name="Sutton G.G."/>
            <person name="Vogel H."/>
            <person name="Walenz B.P."/>
            <person name="Xu W."/>
            <person name="Zhang H.J."/>
            <person name="Zou Z."/>
            <person name="Batterham P."/>
            <person name="Edwards O.R."/>
            <person name="Feyereisen R."/>
            <person name="Gibbs R.A."/>
            <person name="Heckel D.G."/>
            <person name="McGrath A."/>
            <person name="Robin C."/>
            <person name="Scherer S.E."/>
            <person name="Worley K.C."/>
            <person name="Wu Y.D."/>
        </authorList>
    </citation>
    <scope>NUCLEOTIDE SEQUENCE [LARGE SCALE GENOMIC DNA]</scope>
    <source>
        <strain evidence="12">Harm_GR_Male_#8</strain>
        <tissue evidence="12">Whole organism</tissue>
    </source>
</reference>
<dbReference type="GO" id="GO:0071949">
    <property type="term" value="F:FAD binding"/>
    <property type="evidence" value="ECO:0007669"/>
    <property type="project" value="InterPro"/>
</dbReference>
<dbReference type="GO" id="GO:0003997">
    <property type="term" value="F:acyl-CoA oxidase activity"/>
    <property type="evidence" value="ECO:0007669"/>
    <property type="project" value="InterPro"/>
</dbReference>
<keyword evidence="6" id="KW-0274">FAD</keyword>